<dbReference type="Proteomes" id="UP000539075">
    <property type="component" value="Unassembled WGS sequence"/>
</dbReference>
<name>A0A7W8FGL7_9BACT</name>
<gene>
    <name evidence="1" type="ORF">HNQ38_002174</name>
</gene>
<dbReference type="AlphaFoldDB" id="A0A7W8FGL7"/>
<keyword evidence="2" id="KW-1185">Reference proteome</keyword>
<organism evidence="1 2">
    <name type="scientific">Desulfovibrio intestinalis</name>
    <dbReference type="NCBI Taxonomy" id="58621"/>
    <lineage>
        <taxon>Bacteria</taxon>
        <taxon>Pseudomonadati</taxon>
        <taxon>Thermodesulfobacteriota</taxon>
        <taxon>Desulfovibrionia</taxon>
        <taxon>Desulfovibrionales</taxon>
        <taxon>Desulfovibrionaceae</taxon>
        <taxon>Desulfovibrio</taxon>
    </lineage>
</organism>
<reference evidence="1 2" key="1">
    <citation type="submission" date="2020-08" db="EMBL/GenBank/DDBJ databases">
        <title>Genomic Encyclopedia of Type Strains, Phase IV (KMG-IV): sequencing the most valuable type-strain genomes for metagenomic binning, comparative biology and taxonomic classification.</title>
        <authorList>
            <person name="Goeker M."/>
        </authorList>
    </citation>
    <scope>NUCLEOTIDE SEQUENCE [LARGE SCALE GENOMIC DNA]</scope>
    <source>
        <strain evidence="1 2">DSM 11275</strain>
    </source>
</reference>
<proteinExistence type="predicted"/>
<evidence type="ECO:0000313" key="2">
    <source>
        <dbReference type="Proteomes" id="UP000539075"/>
    </source>
</evidence>
<accession>A0A7W8FGL7</accession>
<evidence type="ECO:0000313" key="1">
    <source>
        <dbReference type="EMBL" id="MBB5144066.1"/>
    </source>
</evidence>
<dbReference type="EMBL" id="JACHGO010000006">
    <property type="protein sequence ID" value="MBB5144066.1"/>
    <property type="molecule type" value="Genomic_DNA"/>
</dbReference>
<protein>
    <submittedName>
        <fullName evidence="1">Uncharacterized protein</fullName>
    </submittedName>
</protein>
<comment type="caution">
    <text evidence="1">The sequence shown here is derived from an EMBL/GenBank/DDBJ whole genome shotgun (WGS) entry which is preliminary data.</text>
</comment>
<sequence length="30" mass="3055">MIASVRSAVCAGPDCRYLGGAEVCPSARTL</sequence>